<evidence type="ECO:0000313" key="1">
    <source>
        <dbReference type="EMBL" id="CAD8726155.1"/>
    </source>
</evidence>
<proteinExistence type="predicted"/>
<dbReference type="EMBL" id="HBFE01003336">
    <property type="protein sequence ID" value="CAD8726155.1"/>
    <property type="molecule type" value="Transcribed_RNA"/>
</dbReference>
<accession>A0A7S0XIL6</accession>
<organism evidence="1">
    <name type="scientific">Erythrolobus madagascarensis</name>
    <dbReference type="NCBI Taxonomy" id="708628"/>
    <lineage>
        <taxon>Eukaryota</taxon>
        <taxon>Rhodophyta</taxon>
        <taxon>Bangiophyceae</taxon>
        <taxon>Porphyridiales</taxon>
        <taxon>Porphyridiaceae</taxon>
        <taxon>Erythrolobus</taxon>
    </lineage>
</organism>
<gene>
    <name evidence="1" type="ORF">EMAD1354_LOCUS2235</name>
</gene>
<reference evidence="1" key="1">
    <citation type="submission" date="2021-01" db="EMBL/GenBank/DDBJ databases">
        <authorList>
            <person name="Corre E."/>
            <person name="Pelletier E."/>
            <person name="Niang G."/>
            <person name="Scheremetjew M."/>
            <person name="Finn R."/>
            <person name="Kale V."/>
            <person name="Holt S."/>
            <person name="Cochrane G."/>
            <person name="Meng A."/>
            <person name="Brown T."/>
            <person name="Cohen L."/>
        </authorList>
    </citation>
    <scope>NUCLEOTIDE SEQUENCE</scope>
    <source>
        <strain evidence="1">CCMP3276</strain>
    </source>
</reference>
<sequence>MAAVCQIQHSASVLEKIDGAIANADRDMSVSPREMSAGKKKPFVRHLDLSGASELTADAMSVSSTPIQKKASDSSTALSVSSEPVKLVSDSSLELSRKFEDKLFALWKKELALERSEPIVIADPWFPEARQIRHYSDI</sequence>
<dbReference type="AlphaFoldDB" id="A0A7S0XIL6"/>
<name>A0A7S0XIL6_9RHOD</name>
<protein>
    <submittedName>
        <fullName evidence="1">Uncharacterized protein</fullName>
    </submittedName>
</protein>